<evidence type="ECO:0000256" key="1">
    <source>
        <dbReference type="SAM" id="MobiDB-lite"/>
    </source>
</evidence>
<keyword evidence="3" id="KW-1185">Reference proteome</keyword>
<protein>
    <submittedName>
        <fullName evidence="2">Uncharacterized protein</fullName>
    </submittedName>
</protein>
<organism evidence="2 3">
    <name type="scientific">Batrachochytrium salamandrivorans</name>
    <dbReference type="NCBI Taxonomy" id="1357716"/>
    <lineage>
        <taxon>Eukaryota</taxon>
        <taxon>Fungi</taxon>
        <taxon>Fungi incertae sedis</taxon>
        <taxon>Chytridiomycota</taxon>
        <taxon>Chytridiomycota incertae sedis</taxon>
        <taxon>Chytridiomycetes</taxon>
        <taxon>Rhizophydiales</taxon>
        <taxon>Rhizophydiales incertae sedis</taxon>
        <taxon>Batrachochytrium</taxon>
    </lineage>
</organism>
<feature type="compositionally biased region" description="Basic residues" evidence="1">
    <location>
        <begin position="51"/>
        <end position="60"/>
    </location>
</feature>
<name>A0ABQ8EXF2_9FUNG</name>
<gene>
    <name evidence="2" type="ORF">BASA50_011320</name>
</gene>
<dbReference type="EMBL" id="JAFCIX010000555">
    <property type="protein sequence ID" value="KAH6587716.1"/>
    <property type="molecule type" value="Genomic_DNA"/>
</dbReference>
<dbReference type="Proteomes" id="UP001648503">
    <property type="component" value="Unassembled WGS sequence"/>
</dbReference>
<comment type="caution">
    <text evidence="2">The sequence shown here is derived from an EMBL/GenBank/DDBJ whole genome shotgun (WGS) entry which is preliminary data.</text>
</comment>
<accession>A0ABQ8EXF2</accession>
<proteinExistence type="predicted"/>
<feature type="region of interest" description="Disordered" evidence="1">
    <location>
        <begin position="25"/>
        <end position="81"/>
    </location>
</feature>
<sequence>MSNQLEGLLAIPNKGNQTETIRVAPVHHTPGRPRRNTAPLPDVLDKAASDRKKRKSKLAAKLKASTKPVSVKPRGRRPSTIQSNKVAVVVGDKKIAAKVSKKIDPSVVGSRVANVAAIYAPKDNNSIRFVERVSDWIFHTLGLTN</sequence>
<evidence type="ECO:0000313" key="3">
    <source>
        <dbReference type="Proteomes" id="UP001648503"/>
    </source>
</evidence>
<reference evidence="2 3" key="1">
    <citation type="submission" date="2021-02" db="EMBL/GenBank/DDBJ databases">
        <title>Variation within the Batrachochytrium salamandrivorans European outbreak.</title>
        <authorList>
            <person name="Kelly M."/>
            <person name="Pasmans F."/>
            <person name="Shea T.P."/>
            <person name="Munoz J.F."/>
            <person name="Carranza S."/>
            <person name="Cuomo C.A."/>
            <person name="Martel A."/>
        </authorList>
    </citation>
    <scope>NUCLEOTIDE SEQUENCE [LARGE SCALE GENOMIC DNA]</scope>
    <source>
        <strain evidence="2 3">AMFP18/2</strain>
    </source>
</reference>
<evidence type="ECO:0000313" key="2">
    <source>
        <dbReference type="EMBL" id="KAH6587716.1"/>
    </source>
</evidence>